<reference evidence="1 2" key="1">
    <citation type="journal article" date="2020" name="IScience">
        <title>Genome Sequencing of the Endangered Kingdonia uniflora (Circaeasteraceae, Ranunculales) Reveals Potential Mechanisms of Evolutionary Specialization.</title>
        <authorList>
            <person name="Sun Y."/>
            <person name="Deng T."/>
            <person name="Zhang A."/>
            <person name="Moore M.J."/>
            <person name="Landis J.B."/>
            <person name="Lin N."/>
            <person name="Zhang H."/>
            <person name="Zhang X."/>
            <person name="Huang J."/>
            <person name="Zhang X."/>
            <person name="Sun H."/>
            <person name="Wang H."/>
        </authorList>
    </citation>
    <scope>NUCLEOTIDE SEQUENCE [LARGE SCALE GENOMIC DNA]</scope>
    <source>
        <strain evidence="1">TB1705</strain>
        <tissue evidence="1">Leaf</tissue>
    </source>
</reference>
<dbReference type="SUPFAM" id="SSF50978">
    <property type="entry name" value="WD40 repeat-like"/>
    <property type="match status" value="1"/>
</dbReference>
<dbReference type="Proteomes" id="UP000541444">
    <property type="component" value="Unassembled WGS sequence"/>
</dbReference>
<organism evidence="1 2">
    <name type="scientific">Kingdonia uniflora</name>
    <dbReference type="NCBI Taxonomy" id="39325"/>
    <lineage>
        <taxon>Eukaryota</taxon>
        <taxon>Viridiplantae</taxon>
        <taxon>Streptophyta</taxon>
        <taxon>Embryophyta</taxon>
        <taxon>Tracheophyta</taxon>
        <taxon>Spermatophyta</taxon>
        <taxon>Magnoliopsida</taxon>
        <taxon>Ranunculales</taxon>
        <taxon>Circaeasteraceae</taxon>
        <taxon>Kingdonia</taxon>
    </lineage>
</organism>
<keyword evidence="2" id="KW-1185">Reference proteome</keyword>
<evidence type="ECO:0000313" key="2">
    <source>
        <dbReference type="Proteomes" id="UP000541444"/>
    </source>
</evidence>
<protein>
    <submittedName>
        <fullName evidence="1">Uncharacterized protein</fullName>
    </submittedName>
</protein>
<dbReference type="InterPro" id="IPR036322">
    <property type="entry name" value="WD40_repeat_dom_sf"/>
</dbReference>
<accession>A0A7J7MC14</accession>
<evidence type="ECO:0000313" key="1">
    <source>
        <dbReference type="EMBL" id="KAF6152330.1"/>
    </source>
</evidence>
<comment type="caution">
    <text evidence="1">The sequence shown here is derived from an EMBL/GenBank/DDBJ whole genome shotgun (WGS) entry which is preliminary data.</text>
</comment>
<name>A0A7J7MC14_9MAGN</name>
<dbReference type="EMBL" id="JACGCM010001644">
    <property type="protein sequence ID" value="KAF6152330.1"/>
    <property type="molecule type" value="Genomic_DNA"/>
</dbReference>
<gene>
    <name evidence="1" type="ORF">GIB67_005984</name>
</gene>
<proteinExistence type="predicted"/>
<sequence>MINSDSKHVIVIVQDKSPTSWQCRRLKNSICKSKSKLECCRSEHLFKEANGGANFLAAFQPVIGGSWLGSEEHRLAFNKVFTRFSHGHKNIVLCVKWNQIGNWVLIASKDQIIKVTRTNLPPTETLPPIYDDYPKVVDVTKPTEIGIEKVACLKSLNNVIIDDLQVKETSHMLNQALRNRTFTQDCEFSPYNYWDKPPIFGEYPDDVIQKEFVDPFWEGFIASFEKQIIIFSSVLGVDRRKDVGDNMVSPLLGTTVNFTVEYKV</sequence>
<dbReference type="AlphaFoldDB" id="A0A7J7MC14"/>
<dbReference type="OrthoDB" id="5566198at2759"/>